<dbReference type="STRING" id="1193713.GCA_001636315_03186"/>
<proteinExistence type="predicted"/>
<dbReference type="EMBL" id="CP022572">
    <property type="protein sequence ID" value="AZU60375.1"/>
    <property type="molecule type" value="Genomic_DNA"/>
</dbReference>
<accession>A0A3Q9QR83</accession>
<dbReference type="AlphaFoldDB" id="A0A3Q9QR83"/>
<reference evidence="2 3" key="1">
    <citation type="submission" date="2017-07" db="EMBL/GenBank/DDBJ databases">
        <title>The complete genome sequence of Bacillus mesonae strain H20-5, an efficient strain improving plant abiotic stress resistance.</title>
        <authorList>
            <person name="Kim S.Y."/>
            <person name="Song H."/>
            <person name="Sang M.K."/>
            <person name="Weon H.-Y."/>
            <person name="Song J."/>
        </authorList>
    </citation>
    <scope>NUCLEOTIDE SEQUENCE [LARGE SCALE GENOMIC DNA]</scope>
    <source>
        <strain evidence="2 3">H20-5</strain>
    </source>
</reference>
<dbReference type="RefSeq" id="WP_127484979.1">
    <property type="nucleotide sequence ID" value="NZ_CP022572.1"/>
</dbReference>
<sequence length="242" mass="27070">MTLILPILILLLILGSFVGLTSRMGKKVHRRGNISYSSRVRLIFSGYLAVLIICMVISIVLPIKGMTTLQKVNSDELVQEGTSFHDAAKAGDTAKFESKYLSKEWKFEFQGRQLKMTSYGDNFYNITVIVERKDQNDGVIKASFYKTGADLNGLDISKFVHPPQLRLMDGELIISNSPKNKLKFAQFENPFPLKQFTGGSAFGHESNSSEGTSILYMKIPKNLTLNETDNINLEYVGEGIED</sequence>
<keyword evidence="1" id="KW-0812">Transmembrane</keyword>
<name>A0A3Q9QR83_9BACI</name>
<gene>
    <name evidence="2" type="ORF">CHR53_03330</name>
</gene>
<evidence type="ECO:0000313" key="3">
    <source>
        <dbReference type="Proteomes" id="UP000282892"/>
    </source>
</evidence>
<dbReference type="KEGG" id="nmk:CHR53_03330"/>
<evidence type="ECO:0000256" key="1">
    <source>
        <dbReference type="SAM" id="Phobius"/>
    </source>
</evidence>
<feature type="transmembrane region" description="Helical" evidence="1">
    <location>
        <begin position="43"/>
        <end position="63"/>
    </location>
</feature>
<organism evidence="2 3">
    <name type="scientific">Neobacillus mesonae</name>
    <dbReference type="NCBI Taxonomy" id="1193713"/>
    <lineage>
        <taxon>Bacteria</taxon>
        <taxon>Bacillati</taxon>
        <taxon>Bacillota</taxon>
        <taxon>Bacilli</taxon>
        <taxon>Bacillales</taxon>
        <taxon>Bacillaceae</taxon>
        <taxon>Neobacillus</taxon>
    </lineage>
</organism>
<dbReference type="Proteomes" id="UP000282892">
    <property type="component" value="Chromosome"/>
</dbReference>
<keyword evidence="3" id="KW-1185">Reference proteome</keyword>
<keyword evidence="1" id="KW-0472">Membrane</keyword>
<keyword evidence="1" id="KW-1133">Transmembrane helix</keyword>
<evidence type="ECO:0000313" key="2">
    <source>
        <dbReference type="EMBL" id="AZU60375.1"/>
    </source>
</evidence>
<dbReference type="OrthoDB" id="2842789at2"/>
<protein>
    <submittedName>
        <fullName evidence="2">Uncharacterized protein</fullName>
    </submittedName>
</protein>